<evidence type="ECO:0000313" key="3">
    <source>
        <dbReference type="Proteomes" id="UP000265618"/>
    </source>
</evidence>
<comment type="caution">
    <text evidence="2">The sequence shown here is derived from an EMBL/GenBank/DDBJ whole genome shotgun (WGS) entry which is preliminary data.</text>
</comment>
<organism evidence="2 3">
    <name type="scientific">Kipferlia bialata</name>
    <dbReference type="NCBI Taxonomy" id="797122"/>
    <lineage>
        <taxon>Eukaryota</taxon>
        <taxon>Metamonada</taxon>
        <taxon>Carpediemonas-like organisms</taxon>
        <taxon>Kipferlia</taxon>
    </lineage>
</organism>
<gene>
    <name evidence="2" type="ORF">KIPB_015535</name>
</gene>
<dbReference type="Proteomes" id="UP000265618">
    <property type="component" value="Unassembled WGS sequence"/>
</dbReference>
<keyword evidence="3" id="KW-1185">Reference proteome</keyword>
<feature type="non-terminal residue" evidence="2">
    <location>
        <position position="44"/>
    </location>
</feature>
<accession>A0A9K3DBC6</accession>
<keyword evidence="1" id="KW-0812">Transmembrane</keyword>
<evidence type="ECO:0000256" key="1">
    <source>
        <dbReference type="SAM" id="Phobius"/>
    </source>
</evidence>
<feature type="transmembrane region" description="Helical" evidence="1">
    <location>
        <begin position="24"/>
        <end position="42"/>
    </location>
</feature>
<reference evidence="2 3" key="1">
    <citation type="journal article" date="2018" name="PLoS ONE">
        <title>The draft genome of Kipferlia bialata reveals reductive genome evolution in fornicate parasites.</title>
        <authorList>
            <person name="Tanifuji G."/>
            <person name="Takabayashi S."/>
            <person name="Kume K."/>
            <person name="Takagi M."/>
            <person name="Nakayama T."/>
            <person name="Kamikawa R."/>
            <person name="Inagaki Y."/>
            <person name="Hashimoto T."/>
        </authorList>
    </citation>
    <scope>NUCLEOTIDE SEQUENCE [LARGE SCALE GENOMIC DNA]</scope>
    <source>
        <strain evidence="2">NY0173</strain>
    </source>
</reference>
<dbReference type="AlphaFoldDB" id="A0A9K3DBC6"/>
<dbReference type="EMBL" id="BDIP01008782">
    <property type="protein sequence ID" value="GIQ92012.1"/>
    <property type="molecule type" value="Genomic_DNA"/>
</dbReference>
<name>A0A9K3DBC6_9EUKA</name>
<feature type="non-terminal residue" evidence="2">
    <location>
        <position position="1"/>
    </location>
</feature>
<evidence type="ECO:0000313" key="2">
    <source>
        <dbReference type="EMBL" id="GIQ92012.1"/>
    </source>
</evidence>
<keyword evidence="1" id="KW-0472">Membrane</keyword>
<sequence>ATHMTLFGKTTSLEARVKRDLSRFRVIMFYAVPFLMTLSVCIDV</sequence>
<keyword evidence="1" id="KW-1133">Transmembrane helix</keyword>
<proteinExistence type="predicted"/>
<protein>
    <submittedName>
        <fullName evidence="2">Uncharacterized protein</fullName>
    </submittedName>
</protein>